<organism evidence="4">
    <name type="scientific">Thelazia callipaeda</name>
    <name type="common">Oriental eyeworm</name>
    <name type="synonym">Parasitic nematode</name>
    <dbReference type="NCBI Taxonomy" id="103827"/>
    <lineage>
        <taxon>Eukaryota</taxon>
        <taxon>Metazoa</taxon>
        <taxon>Ecdysozoa</taxon>
        <taxon>Nematoda</taxon>
        <taxon>Chromadorea</taxon>
        <taxon>Rhabditida</taxon>
        <taxon>Spirurina</taxon>
        <taxon>Spiruromorpha</taxon>
        <taxon>Thelazioidea</taxon>
        <taxon>Thelaziidae</taxon>
        <taxon>Thelazia</taxon>
    </lineage>
</organism>
<keyword evidence="1" id="KW-0812">Transmembrane</keyword>
<evidence type="ECO:0000313" key="2">
    <source>
        <dbReference type="EMBL" id="VDM99153.1"/>
    </source>
</evidence>
<evidence type="ECO:0000256" key="1">
    <source>
        <dbReference type="SAM" id="Phobius"/>
    </source>
</evidence>
<protein>
    <submittedName>
        <fullName evidence="4">Pulmonary surfactant-associated protein C</fullName>
    </submittedName>
</protein>
<dbReference type="Gene3D" id="1.20.140.150">
    <property type="match status" value="1"/>
</dbReference>
<evidence type="ECO:0000313" key="4">
    <source>
        <dbReference type="WBParaSite" id="TCLT_0000293501-mRNA-1"/>
    </source>
</evidence>
<sequence length="103" mass="11231">MAVQATTIETVTVIRPLKVIALVCLLIAFILLFVCLCTTWWLRSGDFRTGLWLECTASHQIQPTIAGAPPPGKCQKIHRHAGKKSLCPACMPHSVSLSLTCCI</sequence>
<reference evidence="4" key="1">
    <citation type="submission" date="2017-02" db="UniProtKB">
        <authorList>
            <consortium name="WormBaseParasite"/>
        </authorList>
    </citation>
    <scope>IDENTIFICATION</scope>
</reference>
<name>A0A0N5CRT5_THECL</name>
<evidence type="ECO:0000313" key="3">
    <source>
        <dbReference type="Proteomes" id="UP000276776"/>
    </source>
</evidence>
<accession>A0A0N5CRT5</accession>
<proteinExistence type="predicted"/>
<gene>
    <name evidence="2" type="ORF">TCLT_LOCUS2936</name>
</gene>
<feature type="transmembrane region" description="Helical" evidence="1">
    <location>
        <begin position="20"/>
        <end position="42"/>
    </location>
</feature>
<dbReference type="AlphaFoldDB" id="A0A0N5CRT5"/>
<keyword evidence="1" id="KW-0472">Membrane</keyword>
<reference evidence="2 3" key="2">
    <citation type="submission" date="2018-11" db="EMBL/GenBank/DDBJ databases">
        <authorList>
            <consortium name="Pathogen Informatics"/>
        </authorList>
    </citation>
    <scope>NUCLEOTIDE SEQUENCE [LARGE SCALE GENOMIC DNA]</scope>
</reference>
<dbReference type="STRING" id="103827.A0A0N5CRT5"/>
<dbReference type="WBParaSite" id="TCLT_0000293501-mRNA-1">
    <property type="protein sequence ID" value="TCLT_0000293501-mRNA-1"/>
    <property type="gene ID" value="TCLT_0000293501"/>
</dbReference>
<dbReference type="OMA" id="HMERIVV"/>
<dbReference type="OrthoDB" id="8655982at2759"/>
<keyword evidence="3" id="KW-1185">Reference proteome</keyword>
<keyword evidence="1" id="KW-1133">Transmembrane helix</keyword>
<dbReference type="EMBL" id="UYYF01000813">
    <property type="protein sequence ID" value="VDM99153.1"/>
    <property type="molecule type" value="Genomic_DNA"/>
</dbReference>
<dbReference type="Proteomes" id="UP000276776">
    <property type="component" value="Unassembled WGS sequence"/>
</dbReference>